<evidence type="ECO:0000313" key="2">
    <source>
        <dbReference type="Proteomes" id="UP001603857"/>
    </source>
</evidence>
<dbReference type="Proteomes" id="UP001603857">
    <property type="component" value="Unassembled WGS sequence"/>
</dbReference>
<dbReference type="PANTHER" id="PTHR31730:SF2">
    <property type="entry name" value="PROTEIN PSK SIMULATOR 3"/>
    <property type="match status" value="1"/>
</dbReference>
<comment type="caution">
    <text evidence="1">The sequence shown here is derived from an EMBL/GenBank/DDBJ whole genome shotgun (WGS) entry which is preliminary data.</text>
</comment>
<dbReference type="AlphaFoldDB" id="A0ABD1NG94"/>
<gene>
    <name evidence="1" type="ORF">Fmac_001149</name>
</gene>
<evidence type="ECO:0000313" key="1">
    <source>
        <dbReference type="EMBL" id="KAL2347149.1"/>
    </source>
</evidence>
<dbReference type="EMBL" id="JBGMDY010000001">
    <property type="protein sequence ID" value="KAL2347149.1"/>
    <property type="molecule type" value="Genomic_DNA"/>
</dbReference>
<sequence length="139" mass="16130">MMAGSTNSKKPINKGTDYTNTQKIMEENIPLQVQELATCKFCQRNRKRSVCGKISLQVQVMIDSYYPKVLREEGCFQSLCKISWMDELPRIVAVDKMKESEVFSVEVIRFGNRSKDPYWHNLDRHLQKLLHVCSTSTSH</sequence>
<dbReference type="InterPro" id="IPR045021">
    <property type="entry name" value="PSI1/2/3"/>
</dbReference>
<organism evidence="1 2">
    <name type="scientific">Flemingia macrophylla</name>
    <dbReference type="NCBI Taxonomy" id="520843"/>
    <lineage>
        <taxon>Eukaryota</taxon>
        <taxon>Viridiplantae</taxon>
        <taxon>Streptophyta</taxon>
        <taxon>Embryophyta</taxon>
        <taxon>Tracheophyta</taxon>
        <taxon>Spermatophyta</taxon>
        <taxon>Magnoliopsida</taxon>
        <taxon>eudicotyledons</taxon>
        <taxon>Gunneridae</taxon>
        <taxon>Pentapetalae</taxon>
        <taxon>rosids</taxon>
        <taxon>fabids</taxon>
        <taxon>Fabales</taxon>
        <taxon>Fabaceae</taxon>
        <taxon>Papilionoideae</taxon>
        <taxon>50 kb inversion clade</taxon>
        <taxon>NPAAA clade</taxon>
        <taxon>indigoferoid/millettioid clade</taxon>
        <taxon>Phaseoleae</taxon>
        <taxon>Flemingia</taxon>
    </lineage>
</organism>
<proteinExistence type="predicted"/>
<dbReference type="PANTHER" id="PTHR31730">
    <property type="entry name" value="OS01G0873900 PROTEIN"/>
    <property type="match status" value="1"/>
</dbReference>
<protein>
    <submittedName>
        <fullName evidence="1">Uncharacterized protein</fullName>
    </submittedName>
</protein>
<accession>A0ABD1NG94</accession>
<name>A0ABD1NG94_9FABA</name>
<keyword evidence="2" id="KW-1185">Reference proteome</keyword>
<reference evidence="1 2" key="1">
    <citation type="submission" date="2024-08" db="EMBL/GenBank/DDBJ databases">
        <title>Insights into the chromosomal genome structure of Flemingia macrophylla.</title>
        <authorList>
            <person name="Ding Y."/>
            <person name="Zhao Y."/>
            <person name="Bi W."/>
            <person name="Wu M."/>
            <person name="Zhao G."/>
            <person name="Gong Y."/>
            <person name="Li W."/>
            <person name="Zhang P."/>
        </authorList>
    </citation>
    <scope>NUCLEOTIDE SEQUENCE [LARGE SCALE GENOMIC DNA]</scope>
    <source>
        <strain evidence="1">DYQJB</strain>
        <tissue evidence="1">Leaf</tissue>
    </source>
</reference>